<dbReference type="Gene3D" id="2.40.128.20">
    <property type="match status" value="1"/>
</dbReference>
<reference evidence="1 2" key="1">
    <citation type="submission" date="2018-06" db="EMBL/GenBank/DDBJ databases">
        <title>Genome conservation of Clostridium tetani.</title>
        <authorList>
            <person name="Bruggemann H."/>
            <person name="Popoff M.R."/>
        </authorList>
    </citation>
    <scope>NUCLEOTIDE SEQUENCE [LARGE SCALE GENOMIC DNA]</scope>
    <source>
        <strain evidence="1 2">63.05</strain>
    </source>
</reference>
<dbReference type="Proteomes" id="UP000290273">
    <property type="component" value="Unassembled WGS sequence"/>
</dbReference>
<dbReference type="InterPro" id="IPR015231">
    <property type="entry name" value="DUF1934"/>
</dbReference>
<dbReference type="EMBL" id="QMAU01000012">
    <property type="protein sequence ID" value="RXI58527.1"/>
    <property type="molecule type" value="Genomic_DNA"/>
</dbReference>
<sequence length="143" mass="16326">MNYMKKNVIVSVSSVQSESKDDNVEIVTPGRFYKKEKDYYVAYDETKLSGMEGTTTTFKISSERDKFSLIRIGTTSTKMEFEKYKEQFVLYNTPYGTLELKLTTKGLDINVNEDGGDILIDYTMSIGVDKPLETTLKINIKPQ</sequence>
<name>A0ABY0ETC8_CLOTA</name>
<proteinExistence type="predicted"/>
<accession>A0ABY0ETC8</accession>
<evidence type="ECO:0000313" key="1">
    <source>
        <dbReference type="EMBL" id="RXI58527.1"/>
    </source>
</evidence>
<protein>
    <submittedName>
        <fullName evidence="1">DUF1934 domain-containing protein</fullName>
    </submittedName>
</protein>
<evidence type="ECO:0000313" key="2">
    <source>
        <dbReference type="Proteomes" id="UP000290273"/>
    </source>
</evidence>
<comment type="caution">
    <text evidence="1">The sequence shown here is derived from an EMBL/GenBank/DDBJ whole genome shotgun (WGS) entry which is preliminary data.</text>
</comment>
<dbReference type="InterPro" id="IPR012674">
    <property type="entry name" value="Calycin"/>
</dbReference>
<gene>
    <name evidence="1" type="ORF">DP131_01165</name>
</gene>
<dbReference type="SUPFAM" id="SSF50814">
    <property type="entry name" value="Lipocalins"/>
    <property type="match status" value="1"/>
</dbReference>
<organism evidence="1 2">
    <name type="scientific">Clostridium tetani</name>
    <dbReference type="NCBI Taxonomy" id="1513"/>
    <lineage>
        <taxon>Bacteria</taxon>
        <taxon>Bacillati</taxon>
        <taxon>Bacillota</taxon>
        <taxon>Clostridia</taxon>
        <taxon>Eubacteriales</taxon>
        <taxon>Clostridiaceae</taxon>
        <taxon>Clostridium</taxon>
    </lineage>
</organism>
<dbReference type="Pfam" id="PF09148">
    <property type="entry name" value="DUF1934"/>
    <property type="match status" value="1"/>
</dbReference>